<evidence type="ECO:0000256" key="4">
    <source>
        <dbReference type="ARBA" id="ARBA00023163"/>
    </source>
</evidence>
<keyword evidence="3" id="KW-0238">DNA-binding</keyword>
<organism evidence="7 8">
    <name type="scientific">Pilimelia anulata</name>
    <dbReference type="NCBI Taxonomy" id="53371"/>
    <lineage>
        <taxon>Bacteria</taxon>
        <taxon>Bacillati</taxon>
        <taxon>Actinomycetota</taxon>
        <taxon>Actinomycetes</taxon>
        <taxon>Micromonosporales</taxon>
        <taxon>Micromonosporaceae</taxon>
        <taxon>Pilimelia</taxon>
    </lineage>
</organism>
<dbReference type="Gene3D" id="3.40.50.2300">
    <property type="match status" value="1"/>
</dbReference>
<comment type="caution">
    <text evidence="7">The sequence shown here is derived from an EMBL/GenBank/DDBJ whole genome shotgun (WGS) entry which is preliminary data.</text>
</comment>
<name>A0A8J3BDK2_9ACTN</name>
<keyword evidence="8" id="KW-1185">Reference proteome</keyword>
<feature type="domain" description="Response regulatory" evidence="6">
    <location>
        <begin position="3"/>
        <end position="119"/>
    </location>
</feature>
<dbReference type="SMART" id="SM00448">
    <property type="entry name" value="REC"/>
    <property type="match status" value="1"/>
</dbReference>
<proteinExistence type="predicted"/>
<accession>A0A8J3BDK2</accession>
<dbReference type="InterPro" id="IPR039420">
    <property type="entry name" value="WalR-like"/>
</dbReference>
<dbReference type="GO" id="GO:0005829">
    <property type="term" value="C:cytosol"/>
    <property type="evidence" value="ECO:0007669"/>
    <property type="project" value="TreeGrafter"/>
</dbReference>
<dbReference type="InterPro" id="IPR011006">
    <property type="entry name" value="CheY-like_superfamily"/>
</dbReference>
<evidence type="ECO:0000313" key="7">
    <source>
        <dbReference type="EMBL" id="GGK02759.1"/>
    </source>
</evidence>
<dbReference type="EMBL" id="BMQB01000008">
    <property type="protein sequence ID" value="GGK02759.1"/>
    <property type="molecule type" value="Genomic_DNA"/>
</dbReference>
<evidence type="ECO:0000256" key="2">
    <source>
        <dbReference type="ARBA" id="ARBA00023015"/>
    </source>
</evidence>
<dbReference type="AlphaFoldDB" id="A0A8J3BDK2"/>
<dbReference type="GO" id="GO:0000156">
    <property type="term" value="F:phosphorelay response regulator activity"/>
    <property type="evidence" value="ECO:0007669"/>
    <property type="project" value="TreeGrafter"/>
</dbReference>
<keyword evidence="2" id="KW-0805">Transcription regulation</keyword>
<dbReference type="RefSeq" id="WP_189171335.1">
    <property type="nucleotide sequence ID" value="NZ_BMQB01000008.1"/>
</dbReference>
<dbReference type="GO" id="GO:0032993">
    <property type="term" value="C:protein-DNA complex"/>
    <property type="evidence" value="ECO:0007669"/>
    <property type="project" value="TreeGrafter"/>
</dbReference>
<gene>
    <name evidence="7" type="ORF">GCM10010123_35910</name>
</gene>
<evidence type="ECO:0000259" key="6">
    <source>
        <dbReference type="PROSITE" id="PS50110"/>
    </source>
</evidence>
<reference evidence="7" key="2">
    <citation type="submission" date="2020-09" db="EMBL/GenBank/DDBJ databases">
        <authorList>
            <person name="Sun Q."/>
            <person name="Ohkuma M."/>
        </authorList>
    </citation>
    <scope>NUCLEOTIDE SEQUENCE</scope>
    <source>
        <strain evidence="7">JCM 3090</strain>
    </source>
</reference>
<keyword evidence="4" id="KW-0804">Transcription</keyword>
<evidence type="ECO:0000256" key="3">
    <source>
        <dbReference type="ARBA" id="ARBA00023125"/>
    </source>
</evidence>
<dbReference type="GO" id="GO:0006355">
    <property type="term" value="P:regulation of DNA-templated transcription"/>
    <property type="evidence" value="ECO:0007669"/>
    <property type="project" value="TreeGrafter"/>
</dbReference>
<dbReference type="GO" id="GO:0000976">
    <property type="term" value="F:transcription cis-regulatory region binding"/>
    <property type="evidence" value="ECO:0007669"/>
    <property type="project" value="TreeGrafter"/>
</dbReference>
<evidence type="ECO:0000256" key="1">
    <source>
        <dbReference type="ARBA" id="ARBA00022553"/>
    </source>
</evidence>
<dbReference type="Proteomes" id="UP000649739">
    <property type="component" value="Unassembled WGS sequence"/>
</dbReference>
<dbReference type="PANTHER" id="PTHR48111">
    <property type="entry name" value="REGULATOR OF RPOS"/>
    <property type="match status" value="1"/>
</dbReference>
<feature type="modified residue" description="4-aspartylphosphate" evidence="5">
    <location>
        <position position="52"/>
    </location>
</feature>
<dbReference type="SUPFAM" id="SSF52172">
    <property type="entry name" value="CheY-like"/>
    <property type="match status" value="1"/>
</dbReference>
<evidence type="ECO:0000256" key="5">
    <source>
        <dbReference type="PROSITE-ProRule" id="PRU00169"/>
    </source>
</evidence>
<dbReference type="PROSITE" id="PS50110">
    <property type="entry name" value="RESPONSE_REGULATORY"/>
    <property type="match status" value="1"/>
</dbReference>
<dbReference type="PANTHER" id="PTHR48111:SF4">
    <property type="entry name" value="DNA-BINDING DUAL TRANSCRIPTIONAL REGULATOR OMPR"/>
    <property type="match status" value="1"/>
</dbReference>
<reference evidence="7" key="1">
    <citation type="journal article" date="2014" name="Int. J. Syst. Evol. Microbiol.">
        <title>Complete genome sequence of Corynebacterium casei LMG S-19264T (=DSM 44701T), isolated from a smear-ripened cheese.</title>
        <authorList>
            <consortium name="US DOE Joint Genome Institute (JGI-PGF)"/>
            <person name="Walter F."/>
            <person name="Albersmeier A."/>
            <person name="Kalinowski J."/>
            <person name="Ruckert C."/>
        </authorList>
    </citation>
    <scope>NUCLEOTIDE SEQUENCE</scope>
    <source>
        <strain evidence="7">JCM 3090</strain>
    </source>
</reference>
<dbReference type="InterPro" id="IPR001789">
    <property type="entry name" value="Sig_transdc_resp-reg_receiver"/>
</dbReference>
<evidence type="ECO:0000313" key="8">
    <source>
        <dbReference type="Proteomes" id="UP000649739"/>
    </source>
</evidence>
<sequence>MATVLIAEDDTDIRDLVIFRLKQAELDVIEVKDGLAAVAAALRDRPDVAVLDVAMPGLSGLEVCRQLRAAPETRHMLILLLTARAQETDIEQGFAVGADDYMTKPFSPRELATRVRSLLDRPRE</sequence>
<keyword evidence="1 5" id="KW-0597">Phosphoprotein</keyword>
<dbReference type="Pfam" id="PF00072">
    <property type="entry name" value="Response_reg"/>
    <property type="match status" value="1"/>
</dbReference>
<protein>
    <recommendedName>
        <fullName evidence="6">Response regulatory domain-containing protein</fullName>
    </recommendedName>
</protein>